<dbReference type="InterPro" id="IPR006597">
    <property type="entry name" value="Sel1-like"/>
</dbReference>
<dbReference type="InterPro" id="IPR011990">
    <property type="entry name" value="TPR-like_helical_dom_sf"/>
</dbReference>
<sequence length="423" mass="47367">MKSLPHALFALVLAACGCGQWVGPPPPEEYAKSQKALASKGDTEAAWNLANCYLHGNGVPLDFALAEHWFEIGANTPDKKTHVAQMYASGKGFPKDIEAAAKWFIAAGRPFDFFELAELYKAEAEADHSMAAKYYSKATTIYLDLIRKHQTEVKRSEMELGNFVIDGIYSAGDTPAARAQDLEWARMIAQELLGQKEYQISVEYDIGEEDLPEDQTMRLYYLKRAAAYDVDLALHYYIEALNEGKTKDFSGYDYIAWERIAQGEGGGESRLLKAFIENMSALQLDSVQTAYDNLIATREQCGAYYTADDPLRNVTPAVLAAMDQDDPDVKLREAFNLEKAAATNEHTYQRALALYRDVRNTRGRAPRFILDKYALFGRNGVPQNRMVAEYWLREAIRSGSEPAQDLLSSIGRRPSHNPSSESH</sequence>
<comment type="caution">
    <text evidence="2">The sequence shown here is derived from an EMBL/GenBank/DDBJ whole genome shotgun (WGS) entry which is preliminary data.</text>
</comment>
<dbReference type="PROSITE" id="PS51257">
    <property type="entry name" value="PROKAR_LIPOPROTEIN"/>
    <property type="match status" value="1"/>
</dbReference>
<dbReference type="RefSeq" id="WP_263335164.1">
    <property type="nucleotide sequence ID" value="NZ_JAGSYH010000002.1"/>
</dbReference>
<reference evidence="3" key="1">
    <citation type="journal article" date="2019" name="Int. J. Syst. Evol. Microbiol.">
        <title>The Global Catalogue of Microorganisms (GCM) 10K type strain sequencing project: providing services to taxonomists for standard genome sequencing and annotation.</title>
        <authorList>
            <consortium name="The Broad Institute Genomics Platform"/>
            <consortium name="The Broad Institute Genome Sequencing Center for Infectious Disease"/>
            <person name="Wu L."/>
            <person name="Ma J."/>
        </authorList>
    </citation>
    <scope>NUCLEOTIDE SEQUENCE [LARGE SCALE GENOMIC DNA]</scope>
    <source>
        <strain evidence="3">JCM 4087</strain>
    </source>
</reference>
<dbReference type="Gene3D" id="1.25.40.10">
    <property type="entry name" value="Tetratricopeptide repeat domain"/>
    <property type="match status" value="1"/>
</dbReference>
<accession>A0ABW1EBJ7</accession>
<dbReference type="InterPro" id="IPR050767">
    <property type="entry name" value="Sel1_AlgK"/>
</dbReference>
<dbReference type="Proteomes" id="UP001596091">
    <property type="component" value="Unassembled WGS sequence"/>
</dbReference>
<dbReference type="SMART" id="SM00671">
    <property type="entry name" value="SEL1"/>
    <property type="match status" value="2"/>
</dbReference>
<evidence type="ECO:0000313" key="2">
    <source>
        <dbReference type="EMBL" id="MFC5860768.1"/>
    </source>
</evidence>
<dbReference type="EMBL" id="JBHSPH010000001">
    <property type="protein sequence ID" value="MFC5860768.1"/>
    <property type="molecule type" value="Genomic_DNA"/>
</dbReference>
<protein>
    <submittedName>
        <fullName evidence="2">Tetratricopeptide repeat protein</fullName>
    </submittedName>
</protein>
<gene>
    <name evidence="2" type="ORF">ACFPT7_00520</name>
</gene>
<keyword evidence="3" id="KW-1185">Reference proteome</keyword>
<dbReference type="PANTHER" id="PTHR11102:SF160">
    <property type="entry name" value="ERAD-ASSOCIATED E3 UBIQUITIN-PROTEIN LIGASE COMPONENT HRD3"/>
    <property type="match status" value="1"/>
</dbReference>
<evidence type="ECO:0000256" key="1">
    <source>
        <dbReference type="SAM" id="MobiDB-lite"/>
    </source>
</evidence>
<proteinExistence type="predicted"/>
<dbReference type="Pfam" id="PF08238">
    <property type="entry name" value="Sel1"/>
    <property type="match status" value="4"/>
</dbReference>
<dbReference type="PANTHER" id="PTHR11102">
    <property type="entry name" value="SEL-1-LIKE PROTEIN"/>
    <property type="match status" value="1"/>
</dbReference>
<feature type="region of interest" description="Disordered" evidence="1">
    <location>
        <begin position="403"/>
        <end position="423"/>
    </location>
</feature>
<evidence type="ECO:0000313" key="3">
    <source>
        <dbReference type="Proteomes" id="UP001596091"/>
    </source>
</evidence>
<organism evidence="2 3">
    <name type="scientific">Acidicapsa dinghuensis</name>
    <dbReference type="NCBI Taxonomy" id="2218256"/>
    <lineage>
        <taxon>Bacteria</taxon>
        <taxon>Pseudomonadati</taxon>
        <taxon>Acidobacteriota</taxon>
        <taxon>Terriglobia</taxon>
        <taxon>Terriglobales</taxon>
        <taxon>Acidobacteriaceae</taxon>
        <taxon>Acidicapsa</taxon>
    </lineage>
</organism>
<name>A0ABW1EBJ7_9BACT</name>
<dbReference type="SUPFAM" id="SSF81901">
    <property type="entry name" value="HCP-like"/>
    <property type="match status" value="1"/>
</dbReference>